<keyword evidence="7" id="KW-1185">Reference proteome</keyword>
<evidence type="ECO:0000256" key="3">
    <source>
        <dbReference type="ARBA" id="ARBA00022989"/>
    </source>
</evidence>
<dbReference type="OrthoDB" id="9797155at2"/>
<keyword evidence="6" id="KW-0966">Cell projection</keyword>
<dbReference type="RefSeq" id="WP_123608458.1">
    <property type="nucleotide sequence ID" value="NZ_RJVG01000002.1"/>
</dbReference>
<dbReference type="GO" id="GO:0005886">
    <property type="term" value="C:plasma membrane"/>
    <property type="evidence" value="ECO:0007669"/>
    <property type="project" value="UniProtKB-SubCell"/>
</dbReference>
<comment type="caution">
    <text evidence="6">The sequence shown here is derived from an EMBL/GenBank/DDBJ whole genome shotgun (WGS) entry which is preliminary data.</text>
</comment>
<accession>A0A3N1XWW3</accession>
<proteinExistence type="inferred from homology"/>
<dbReference type="GO" id="GO:0044781">
    <property type="term" value="P:bacterial-type flagellum organization"/>
    <property type="evidence" value="ECO:0007669"/>
    <property type="project" value="UniProtKB-UniRule"/>
</dbReference>
<dbReference type="InterPro" id="IPR022781">
    <property type="entry name" value="Flagellar_biosynth_FliO"/>
</dbReference>
<keyword evidence="5" id="KW-0975">Bacterial flagellum</keyword>
<dbReference type="Proteomes" id="UP000273083">
    <property type="component" value="Unassembled WGS sequence"/>
</dbReference>
<gene>
    <name evidence="6" type="ORF">EDD66_102433</name>
</gene>
<evidence type="ECO:0000313" key="6">
    <source>
        <dbReference type="EMBL" id="ROR30778.1"/>
    </source>
</evidence>
<evidence type="ECO:0000256" key="4">
    <source>
        <dbReference type="ARBA" id="ARBA00023136"/>
    </source>
</evidence>
<comment type="subcellular location">
    <subcellularLocation>
        <location evidence="5">Cell membrane</location>
    </subcellularLocation>
    <subcellularLocation>
        <location evidence="5">Bacterial flagellum basal body</location>
    </subcellularLocation>
</comment>
<dbReference type="AlphaFoldDB" id="A0A3N1XWW3"/>
<dbReference type="NCBIfam" id="TIGR03500">
    <property type="entry name" value="FliO_TIGR"/>
    <property type="match status" value="1"/>
</dbReference>
<evidence type="ECO:0000256" key="2">
    <source>
        <dbReference type="ARBA" id="ARBA00022692"/>
    </source>
</evidence>
<name>A0A3N1XWW3_9FIRM</name>
<keyword evidence="4 5" id="KW-0472">Membrane</keyword>
<evidence type="ECO:0000256" key="5">
    <source>
        <dbReference type="RuleBase" id="RU362064"/>
    </source>
</evidence>
<sequence length="124" mass="14006">MVYLVTWGSTLENALQLIGLIIVFVLILAAAYFTSKFVGTTTVTNLKNRNFKVIETYKIAPNRFLQIIEVSGKYVVIGVSKDHIEYITELDADQVIKSEGEIAPINFKDILNNIKIKKDNNKNK</sequence>
<dbReference type="EMBL" id="RJVG01000002">
    <property type="protein sequence ID" value="ROR30778.1"/>
    <property type="molecule type" value="Genomic_DNA"/>
</dbReference>
<organism evidence="6 7">
    <name type="scientific">Mobilisporobacter senegalensis</name>
    <dbReference type="NCBI Taxonomy" id="1329262"/>
    <lineage>
        <taxon>Bacteria</taxon>
        <taxon>Bacillati</taxon>
        <taxon>Bacillota</taxon>
        <taxon>Clostridia</taxon>
        <taxon>Lachnospirales</taxon>
        <taxon>Lachnospiraceae</taxon>
        <taxon>Mobilisporobacter</taxon>
    </lineage>
</organism>
<dbReference type="GO" id="GO:0009425">
    <property type="term" value="C:bacterial-type flagellum basal body"/>
    <property type="evidence" value="ECO:0007669"/>
    <property type="project" value="UniProtKB-SubCell"/>
</dbReference>
<keyword evidence="6" id="KW-0969">Cilium</keyword>
<dbReference type="Pfam" id="PF04347">
    <property type="entry name" value="FliO"/>
    <property type="match status" value="1"/>
</dbReference>
<protein>
    <recommendedName>
        <fullName evidence="5">Flagellar protein</fullName>
    </recommendedName>
</protein>
<evidence type="ECO:0000256" key="1">
    <source>
        <dbReference type="ARBA" id="ARBA00022475"/>
    </source>
</evidence>
<keyword evidence="2 5" id="KW-0812">Transmembrane</keyword>
<keyword evidence="1 5" id="KW-1003">Cell membrane</keyword>
<evidence type="ECO:0000313" key="7">
    <source>
        <dbReference type="Proteomes" id="UP000273083"/>
    </source>
</evidence>
<feature type="transmembrane region" description="Helical" evidence="5">
    <location>
        <begin position="14"/>
        <end position="33"/>
    </location>
</feature>
<keyword evidence="6" id="KW-0282">Flagellum</keyword>
<reference evidence="6 7" key="1">
    <citation type="submission" date="2018-11" db="EMBL/GenBank/DDBJ databases">
        <title>Genomic Encyclopedia of Type Strains, Phase IV (KMG-IV): sequencing the most valuable type-strain genomes for metagenomic binning, comparative biology and taxonomic classification.</title>
        <authorList>
            <person name="Goeker M."/>
        </authorList>
    </citation>
    <scope>NUCLEOTIDE SEQUENCE [LARGE SCALE GENOMIC DNA]</scope>
    <source>
        <strain evidence="6 7">DSM 26537</strain>
    </source>
</reference>
<keyword evidence="3 5" id="KW-1133">Transmembrane helix</keyword>
<comment type="similarity">
    <text evidence="5">Belongs to the FliO/MopB family.</text>
</comment>